<dbReference type="Gene3D" id="1.10.1660.10">
    <property type="match status" value="1"/>
</dbReference>
<dbReference type="InterPro" id="IPR047057">
    <property type="entry name" value="MerR_fam"/>
</dbReference>
<evidence type="ECO:0000256" key="1">
    <source>
        <dbReference type="ARBA" id="ARBA00023125"/>
    </source>
</evidence>
<gene>
    <name evidence="3" type="ORF">JQM67_00195</name>
</gene>
<evidence type="ECO:0000259" key="2">
    <source>
        <dbReference type="PROSITE" id="PS50937"/>
    </source>
</evidence>
<protein>
    <submittedName>
        <fullName evidence="3">MerR family transcriptional regulator</fullName>
    </submittedName>
</protein>
<dbReference type="SUPFAM" id="SSF46955">
    <property type="entry name" value="Putative DNA-binding domain"/>
    <property type="match status" value="1"/>
</dbReference>
<comment type="caution">
    <text evidence="3">The sequence shown here is derived from an EMBL/GenBank/DDBJ whole genome shotgun (WGS) entry which is preliminary data.</text>
</comment>
<evidence type="ECO:0000313" key="4">
    <source>
        <dbReference type="Proteomes" id="UP001299220"/>
    </source>
</evidence>
<keyword evidence="1" id="KW-0238">DNA-binding</keyword>
<dbReference type="PROSITE" id="PS50937">
    <property type="entry name" value="HTH_MERR_2"/>
    <property type="match status" value="1"/>
</dbReference>
<dbReference type="Pfam" id="PF13411">
    <property type="entry name" value="MerR_1"/>
    <property type="match status" value="1"/>
</dbReference>
<dbReference type="PRINTS" id="PR00040">
    <property type="entry name" value="HTHMERR"/>
</dbReference>
<evidence type="ECO:0000313" key="3">
    <source>
        <dbReference type="EMBL" id="MCF2651030.1"/>
    </source>
</evidence>
<reference evidence="3 4" key="1">
    <citation type="submission" date="2020-12" db="EMBL/GenBank/DDBJ databases">
        <title>Whole genome sequences of gut porcine anaerobes.</title>
        <authorList>
            <person name="Kubasova T."/>
            <person name="Jahodarova E."/>
            <person name="Rychlik I."/>
        </authorList>
    </citation>
    <scope>NUCLEOTIDE SEQUENCE [LARGE SCALE GENOMIC DNA]</scope>
    <source>
        <strain evidence="3 4">An867</strain>
    </source>
</reference>
<name>A0ABS9CKY0_9FIRM</name>
<sequence length="135" mass="15883">MYTMKDVCKEIGISYETLRFYCNEGLIPNVKREKNNYRLFDERDVNWIRGLMCLKKCGMSLKDMKGYMALCLEGKKTIPERKKLLGVQRGYLLERMQELQDSIDFIDRKQAFFDDVLDGKIPYTSNLIDVDKESA</sequence>
<dbReference type="PANTHER" id="PTHR30204:SF82">
    <property type="entry name" value="TRANSCRIPTIONAL REGULATOR, MERR FAMILY"/>
    <property type="match status" value="1"/>
</dbReference>
<dbReference type="CDD" id="cd01109">
    <property type="entry name" value="HTH_YyaN"/>
    <property type="match status" value="1"/>
</dbReference>
<dbReference type="RefSeq" id="WP_235321978.1">
    <property type="nucleotide sequence ID" value="NZ_JAFBIT010000001.1"/>
</dbReference>
<dbReference type="PANTHER" id="PTHR30204">
    <property type="entry name" value="REDOX-CYCLING DRUG-SENSING TRANSCRIPTIONAL ACTIVATOR SOXR"/>
    <property type="match status" value="1"/>
</dbReference>
<dbReference type="SMART" id="SM00422">
    <property type="entry name" value="HTH_MERR"/>
    <property type="match status" value="1"/>
</dbReference>
<dbReference type="InterPro" id="IPR009061">
    <property type="entry name" value="DNA-bd_dom_put_sf"/>
</dbReference>
<dbReference type="EMBL" id="JAFBIT010000001">
    <property type="protein sequence ID" value="MCF2651030.1"/>
    <property type="molecule type" value="Genomic_DNA"/>
</dbReference>
<organism evidence="3 4">
    <name type="scientific">Anaeromassilibacillus senegalensis</name>
    <dbReference type="NCBI Taxonomy" id="1673717"/>
    <lineage>
        <taxon>Bacteria</taxon>
        <taxon>Bacillati</taxon>
        <taxon>Bacillota</taxon>
        <taxon>Clostridia</taxon>
        <taxon>Eubacteriales</taxon>
        <taxon>Acutalibacteraceae</taxon>
        <taxon>Anaeromassilibacillus</taxon>
    </lineage>
</organism>
<feature type="domain" description="HTH merR-type" evidence="2">
    <location>
        <begin position="1"/>
        <end position="70"/>
    </location>
</feature>
<keyword evidence="4" id="KW-1185">Reference proteome</keyword>
<dbReference type="InterPro" id="IPR000551">
    <property type="entry name" value="MerR-type_HTH_dom"/>
</dbReference>
<dbReference type="Proteomes" id="UP001299220">
    <property type="component" value="Unassembled WGS sequence"/>
</dbReference>
<accession>A0ABS9CKY0</accession>
<proteinExistence type="predicted"/>